<dbReference type="EMBL" id="JAFNEN010001180">
    <property type="protein sequence ID" value="KAG8174610.1"/>
    <property type="molecule type" value="Genomic_DNA"/>
</dbReference>
<name>A0AAV6TRT5_9ARAC</name>
<reference evidence="1 2" key="1">
    <citation type="journal article" date="2022" name="Nat. Ecol. Evol.">
        <title>A masculinizing supergene underlies an exaggerated male reproductive morph in a spider.</title>
        <authorList>
            <person name="Hendrickx F."/>
            <person name="De Corte Z."/>
            <person name="Sonet G."/>
            <person name="Van Belleghem S.M."/>
            <person name="Kostlbacher S."/>
            <person name="Vangestel C."/>
        </authorList>
    </citation>
    <scope>NUCLEOTIDE SEQUENCE [LARGE SCALE GENOMIC DNA]</scope>
    <source>
        <strain evidence="1">W744_W776</strain>
    </source>
</reference>
<protein>
    <submittedName>
        <fullName evidence="1">Uncharacterized protein</fullName>
    </submittedName>
</protein>
<proteinExistence type="predicted"/>
<organism evidence="1 2">
    <name type="scientific">Oedothorax gibbosus</name>
    <dbReference type="NCBI Taxonomy" id="931172"/>
    <lineage>
        <taxon>Eukaryota</taxon>
        <taxon>Metazoa</taxon>
        <taxon>Ecdysozoa</taxon>
        <taxon>Arthropoda</taxon>
        <taxon>Chelicerata</taxon>
        <taxon>Arachnida</taxon>
        <taxon>Araneae</taxon>
        <taxon>Araneomorphae</taxon>
        <taxon>Entelegynae</taxon>
        <taxon>Araneoidea</taxon>
        <taxon>Linyphiidae</taxon>
        <taxon>Erigoninae</taxon>
        <taxon>Oedothorax</taxon>
    </lineage>
</organism>
<evidence type="ECO:0000313" key="1">
    <source>
        <dbReference type="EMBL" id="KAG8174610.1"/>
    </source>
</evidence>
<sequence>MNSSPLYNAYQSMCSRKKNRKVTCPFTQCRDLEGGGDMTFSHYWKVHVKEVHQIKTLFECPFCLGKFRWMRKDLTSEAVNRHRMDCVKECFPELFPGFATPHKLPQLPTQYETVSGPCADCLSAMDPSRKPNSDKLLGRSRVKQWGSFYREVGLEPPFLRGPFPAAHVSFSEVSGLGDVMWPIVHQFLQNTYTWYHVSVRAAVWKEFEIHILQKSGVYVLPYWTLCDGLRERSKSPVPAATQHHRHMVLVLEKSVNIDREWRTFLKMPNKAAKLKVRVDTIDHLINTLFYVSNPHAQCDGHMATLCDEGGKSHYNMNRRLYPHAKLAMHMLYRGGLQSYVDQRGKPRSARGWYQDVRGKGENRYIPVGMLRIPLEGCVLPFATHLEPSHVVLVTSDAPPEDVPYVWMYQRDQVMVLRSNPSLVDLPFNDWYLYQMNRRNCFLNVIHGEKYELGLSHRKSVNDMLWVRQETMALFHEKDENVAQDMHEETGPDAKVVHEENVVEALNQEMDTVVLESDELLEEMDTESFPSPSALPKSVSHFPRRLHCPSL</sequence>
<comment type="caution">
    <text evidence="1">The sequence shown here is derived from an EMBL/GenBank/DDBJ whole genome shotgun (WGS) entry which is preliminary data.</text>
</comment>
<dbReference type="AlphaFoldDB" id="A0AAV6TRT5"/>
<keyword evidence="2" id="KW-1185">Reference proteome</keyword>
<accession>A0AAV6TRT5</accession>
<gene>
    <name evidence="1" type="ORF">JTE90_000376</name>
</gene>
<dbReference type="Proteomes" id="UP000827092">
    <property type="component" value="Unassembled WGS sequence"/>
</dbReference>
<evidence type="ECO:0000313" key="2">
    <source>
        <dbReference type="Proteomes" id="UP000827092"/>
    </source>
</evidence>